<proteinExistence type="predicted"/>
<gene>
    <name evidence="1" type="primary">Lrrk1</name>
    <name evidence="1" type="ORF">L345_08291</name>
</gene>
<evidence type="ECO:0000313" key="2">
    <source>
        <dbReference type="Proteomes" id="UP000018936"/>
    </source>
</evidence>
<sequence>MNLEIPVKIGLFHKHFLFPLDVSQSPITSLFLHSRQGGDIIVIGLEKEAISQRGRVIAVLKAVELASYGSWEAKDFDLFYQSHEELGRLEICLRKRR</sequence>
<accession>V8NW89</accession>
<keyword evidence="1" id="KW-0418">Kinase</keyword>
<keyword evidence="2" id="KW-1185">Reference proteome</keyword>
<comment type="caution">
    <text evidence="1">The sequence shown here is derived from an EMBL/GenBank/DDBJ whole genome shotgun (WGS) entry which is preliminary data.</text>
</comment>
<dbReference type="EMBL" id="AZIM01001718">
    <property type="protein sequence ID" value="ETE65938.1"/>
    <property type="molecule type" value="Genomic_DNA"/>
</dbReference>
<evidence type="ECO:0000313" key="1">
    <source>
        <dbReference type="EMBL" id="ETE65938.1"/>
    </source>
</evidence>
<organism evidence="1 2">
    <name type="scientific">Ophiophagus hannah</name>
    <name type="common">King cobra</name>
    <name type="synonym">Naja hannah</name>
    <dbReference type="NCBI Taxonomy" id="8665"/>
    <lineage>
        <taxon>Eukaryota</taxon>
        <taxon>Metazoa</taxon>
        <taxon>Chordata</taxon>
        <taxon>Craniata</taxon>
        <taxon>Vertebrata</taxon>
        <taxon>Euteleostomi</taxon>
        <taxon>Lepidosauria</taxon>
        <taxon>Squamata</taxon>
        <taxon>Bifurcata</taxon>
        <taxon>Unidentata</taxon>
        <taxon>Episquamata</taxon>
        <taxon>Toxicofera</taxon>
        <taxon>Serpentes</taxon>
        <taxon>Colubroidea</taxon>
        <taxon>Elapidae</taxon>
        <taxon>Elapinae</taxon>
        <taxon>Ophiophagus</taxon>
    </lineage>
</organism>
<keyword evidence="1" id="KW-0808">Transferase</keyword>
<name>V8NW89_OPHHA</name>
<protein>
    <submittedName>
        <fullName evidence="1">Leucine-rich repeat serine/threonine-protein kinase 1</fullName>
    </submittedName>
</protein>
<dbReference type="OrthoDB" id="1866797at2759"/>
<dbReference type="AlphaFoldDB" id="V8NW89"/>
<feature type="non-terminal residue" evidence="1">
    <location>
        <position position="1"/>
    </location>
</feature>
<reference evidence="1 2" key="1">
    <citation type="journal article" date="2013" name="Proc. Natl. Acad. Sci. U.S.A.">
        <title>The king cobra genome reveals dynamic gene evolution and adaptation in the snake venom system.</title>
        <authorList>
            <person name="Vonk F.J."/>
            <person name="Casewell N.R."/>
            <person name="Henkel C.V."/>
            <person name="Heimberg A.M."/>
            <person name="Jansen H.J."/>
            <person name="McCleary R.J."/>
            <person name="Kerkkamp H.M."/>
            <person name="Vos R.A."/>
            <person name="Guerreiro I."/>
            <person name="Calvete J.J."/>
            <person name="Wuster W."/>
            <person name="Woods A.E."/>
            <person name="Logan J.M."/>
            <person name="Harrison R.A."/>
            <person name="Castoe T.A."/>
            <person name="de Koning A.P."/>
            <person name="Pollock D.D."/>
            <person name="Yandell M."/>
            <person name="Calderon D."/>
            <person name="Renjifo C."/>
            <person name="Currier R.B."/>
            <person name="Salgado D."/>
            <person name="Pla D."/>
            <person name="Sanz L."/>
            <person name="Hyder A.S."/>
            <person name="Ribeiro J.M."/>
            <person name="Arntzen J.W."/>
            <person name="van den Thillart G.E."/>
            <person name="Boetzer M."/>
            <person name="Pirovano W."/>
            <person name="Dirks R.P."/>
            <person name="Spaink H.P."/>
            <person name="Duboule D."/>
            <person name="McGlinn E."/>
            <person name="Kini R.M."/>
            <person name="Richardson M.K."/>
        </authorList>
    </citation>
    <scope>NUCLEOTIDE SEQUENCE</scope>
    <source>
        <tissue evidence="1">Blood</tissue>
    </source>
</reference>
<dbReference type="Proteomes" id="UP000018936">
    <property type="component" value="Unassembled WGS sequence"/>
</dbReference>
<dbReference type="GO" id="GO:0016301">
    <property type="term" value="F:kinase activity"/>
    <property type="evidence" value="ECO:0007669"/>
    <property type="project" value="UniProtKB-KW"/>
</dbReference>